<dbReference type="GO" id="GO:0016757">
    <property type="term" value="F:glycosyltransferase activity"/>
    <property type="evidence" value="ECO:0007669"/>
    <property type="project" value="UniProtKB-KW"/>
</dbReference>
<comment type="pathway">
    <text evidence="1 9">Cell wall biogenesis; peptidoglycan biosynthesis.</text>
</comment>
<comment type="caution">
    <text evidence="13">The sequence shown here is derived from an EMBL/GenBank/DDBJ whole genome shotgun (WGS) entry which is preliminary data.</text>
</comment>
<dbReference type="GO" id="GO:0071555">
    <property type="term" value="P:cell wall organization"/>
    <property type="evidence" value="ECO:0007669"/>
    <property type="project" value="UniProtKB-UniRule"/>
</dbReference>
<evidence type="ECO:0000256" key="6">
    <source>
        <dbReference type="ARBA" id="ARBA00022960"/>
    </source>
</evidence>
<dbReference type="GO" id="GO:0008360">
    <property type="term" value="P:regulation of cell shape"/>
    <property type="evidence" value="ECO:0007669"/>
    <property type="project" value="UniProtKB-UniRule"/>
</dbReference>
<dbReference type="SUPFAM" id="SSF141523">
    <property type="entry name" value="L,D-transpeptidase catalytic domain-like"/>
    <property type="match status" value="1"/>
</dbReference>
<feature type="domain" description="LysM" evidence="11">
    <location>
        <begin position="48"/>
        <end position="94"/>
    </location>
</feature>
<dbReference type="PANTHER" id="PTHR30582">
    <property type="entry name" value="L,D-TRANSPEPTIDASE"/>
    <property type="match status" value="1"/>
</dbReference>
<keyword evidence="14" id="KW-1185">Reference proteome</keyword>
<evidence type="ECO:0000259" key="12">
    <source>
        <dbReference type="PROSITE" id="PS52029"/>
    </source>
</evidence>
<evidence type="ECO:0000259" key="11">
    <source>
        <dbReference type="PROSITE" id="PS51782"/>
    </source>
</evidence>
<dbReference type="Pfam" id="PF03734">
    <property type="entry name" value="YkuD"/>
    <property type="match status" value="1"/>
</dbReference>
<organism evidence="13 14">
    <name type="scientific">Ostreibacterium oceani</name>
    <dbReference type="NCBI Taxonomy" id="2654998"/>
    <lineage>
        <taxon>Bacteria</taxon>
        <taxon>Pseudomonadati</taxon>
        <taxon>Pseudomonadota</taxon>
        <taxon>Gammaproteobacteria</taxon>
        <taxon>Cardiobacteriales</taxon>
        <taxon>Ostreibacteriaceae</taxon>
        <taxon>Ostreibacterium</taxon>
    </lineage>
</organism>
<keyword evidence="10" id="KW-0812">Transmembrane</keyword>
<keyword evidence="10" id="KW-1133">Transmembrane helix</keyword>
<dbReference type="CDD" id="cd16913">
    <property type="entry name" value="YkuD_like"/>
    <property type="match status" value="1"/>
</dbReference>
<evidence type="ECO:0000256" key="1">
    <source>
        <dbReference type="ARBA" id="ARBA00004752"/>
    </source>
</evidence>
<dbReference type="AlphaFoldDB" id="A0A6N7ESD8"/>
<keyword evidence="5" id="KW-0378">Hydrolase</keyword>
<keyword evidence="4" id="KW-0808">Transferase</keyword>
<keyword evidence="6 9" id="KW-0133">Cell shape</keyword>
<sequence>MTLRFIYPIICPIIYTARLSAILLLLLTSVGKTAEYILPPKGFDVIGQAELIAANDQETLFDIARRYGLGFNEISKANPDVDPWYPGAGTPVVIPTRFILPDTPREGIVLNLPEMRLYYYPEPQPGEPPKVITYPAGIGQMDWETPIGKTYISEKRTDPTWTPPTSIREKYAALGEILPDVVPAGPENPLGTRAMRLGLPSYLIHGTNKPDGVGMRISHGCVRLRQEDIEALFDIVPVKTNVNIVNQPLKIGYFADQLFMEFHSPLEEDGLTFDDNYRNAIQTANAKLDLFSIGVSESTIKAVVEEESGLPVQVTH</sequence>
<keyword evidence="10" id="KW-0472">Membrane</keyword>
<evidence type="ECO:0000313" key="13">
    <source>
        <dbReference type="EMBL" id="MPV85412.1"/>
    </source>
</evidence>
<evidence type="ECO:0000256" key="5">
    <source>
        <dbReference type="ARBA" id="ARBA00022801"/>
    </source>
</evidence>
<dbReference type="EMBL" id="WHNW01000001">
    <property type="protein sequence ID" value="MPV85412.1"/>
    <property type="molecule type" value="Genomic_DNA"/>
</dbReference>
<dbReference type="GO" id="GO:0005576">
    <property type="term" value="C:extracellular region"/>
    <property type="evidence" value="ECO:0007669"/>
    <property type="project" value="TreeGrafter"/>
</dbReference>
<evidence type="ECO:0000256" key="10">
    <source>
        <dbReference type="SAM" id="Phobius"/>
    </source>
</evidence>
<reference evidence="13 14" key="1">
    <citation type="submission" date="2019-10" db="EMBL/GenBank/DDBJ databases">
        <title>Cardiobacteriales fam. a chemoheterotrophic member of the order Cardiobacteriales, and proposal of Cardiobacteriales fam. nov.</title>
        <authorList>
            <person name="Wang C."/>
        </authorList>
    </citation>
    <scope>NUCLEOTIDE SEQUENCE [LARGE SCALE GENOMIC DNA]</scope>
    <source>
        <strain evidence="13 14">ML27</strain>
    </source>
</reference>
<dbReference type="GO" id="GO:0018104">
    <property type="term" value="P:peptidoglycan-protein cross-linking"/>
    <property type="evidence" value="ECO:0007669"/>
    <property type="project" value="TreeGrafter"/>
</dbReference>
<evidence type="ECO:0000256" key="4">
    <source>
        <dbReference type="ARBA" id="ARBA00022679"/>
    </source>
</evidence>
<protein>
    <submittedName>
        <fullName evidence="13">L,D-transpeptidase family protein</fullName>
    </submittedName>
</protein>
<dbReference type="FunCoup" id="A0A6N7ESD8">
    <property type="interactions" value="119"/>
</dbReference>
<evidence type="ECO:0000256" key="8">
    <source>
        <dbReference type="ARBA" id="ARBA00023316"/>
    </source>
</evidence>
<evidence type="ECO:0000256" key="2">
    <source>
        <dbReference type="ARBA" id="ARBA00005992"/>
    </source>
</evidence>
<feature type="active site" description="Proton donor/acceptor" evidence="9">
    <location>
        <position position="205"/>
    </location>
</feature>
<feature type="domain" description="L,D-TPase catalytic" evidence="12">
    <location>
        <begin position="106"/>
        <end position="245"/>
    </location>
</feature>
<keyword evidence="3" id="KW-0328">Glycosyltransferase</keyword>
<name>A0A6N7ESD8_9GAMM</name>
<evidence type="ECO:0000256" key="7">
    <source>
        <dbReference type="ARBA" id="ARBA00022984"/>
    </source>
</evidence>
<gene>
    <name evidence="13" type="ORF">GCU85_01515</name>
</gene>
<dbReference type="Proteomes" id="UP000471298">
    <property type="component" value="Unassembled WGS sequence"/>
</dbReference>
<dbReference type="InterPro" id="IPR018392">
    <property type="entry name" value="LysM"/>
</dbReference>
<dbReference type="PANTHER" id="PTHR30582:SF24">
    <property type="entry name" value="L,D-TRANSPEPTIDASE ERFK_SRFK-RELATED"/>
    <property type="match status" value="1"/>
</dbReference>
<dbReference type="Gene3D" id="2.40.440.10">
    <property type="entry name" value="L,D-transpeptidase catalytic domain-like"/>
    <property type="match status" value="1"/>
</dbReference>
<dbReference type="InterPro" id="IPR005490">
    <property type="entry name" value="LD_TPept_cat_dom"/>
</dbReference>
<dbReference type="UniPathway" id="UPA00219"/>
<dbReference type="PROSITE" id="PS51782">
    <property type="entry name" value="LYSM"/>
    <property type="match status" value="1"/>
</dbReference>
<dbReference type="InterPro" id="IPR038063">
    <property type="entry name" value="Transpep_catalytic_dom"/>
</dbReference>
<dbReference type="CDD" id="cd00118">
    <property type="entry name" value="LysM"/>
    <property type="match status" value="1"/>
</dbReference>
<dbReference type="InterPro" id="IPR050979">
    <property type="entry name" value="LD-transpeptidase"/>
</dbReference>
<comment type="similarity">
    <text evidence="2">Belongs to the YkuD family.</text>
</comment>
<proteinExistence type="inferred from homology"/>
<evidence type="ECO:0000256" key="3">
    <source>
        <dbReference type="ARBA" id="ARBA00022676"/>
    </source>
</evidence>
<accession>A0A6N7ESD8</accession>
<keyword evidence="7 9" id="KW-0573">Peptidoglycan synthesis</keyword>
<dbReference type="InParanoid" id="A0A6N7ESD8"/>
<keyword evidence="8 9" id="KW-0961">Cell wall biogenesis/degradation</keyword>
<feature type="active site" description="Nucleophile" evidence="9">
    <location>
        <position position="221"/>
    </location>
</feature>
<evidence type="ECO:0000313" key="14">
    <source>
        <dbReference type="Proteomes" id="UP000471298"/>
    </source>
</evidence>
<dbReference type="GO" id="GO:0071972">
    <property type="term" value="F:peptidoglycan L,D-transpeptidase activity"/>
    <property type="evidence" value="ECO:0007669"/>
    <property type="project" value="TreeGrafter"/>
</dbReference>
<dbReference type="RefSeq" id="WP_152808619.1">
    <property type="nucleotide sequence ID" value="NZ_WHNW01000001.1"/>
</dbReference>
<dbReference type="PROSITE" id="PS52029">
    <property type="entry name" value="LD_TPASE"/>
    <property type="match status" value="1"/>
</dbReference>
<evidence type="ECO:0000256" key="9">
    <source>
        <dbReference type="PROSITE-ProRule" id="PRU01373"/>
    </source>
</evidence>
<feature type="transmembrane region" description="Helical" evidence="10">
    <location>
        <begin position="6"/>
        <end position="27"/>
    </location>
</feature>